<sequence length="212" mass="24272">MDRMTEDFNNLPVGIEQLEKLQSVRLSIGVPWTNSRLNMIALVNEYGADDSIADAYQSIKPKNKAYLIIPTKEAKGRKPGEIANLFRPKPPHNHVLAVPDKSQPYGMRVMFILKDEVHIPPRPFLRYTFDHYLDNWTELAADLAFKVFVGEINYQDVFPVLGDAVVEDIKRTIKEFSKPKNAPLTIANKGFDDPLIEKGELRDSIHWITERI</sequence>
<protein>
    <submittedName>
        <fullName evidence="1">Putative morphogenesis protein</fullName>
    </submittedName>
</protein>
<keyword evidence="2" id="KW-1185">Reference proteome</keyword>
<dbReference type="eggNOG" id="ENOG5032GHE">
    <property type="taxonomic scope" value="Bacteria"/>
</dbReference>
<dbReference type="STRING" id="1071400.LBUCD034_0952"/>
<dbReference type="EMBL" id="CP003043">
    <property type="protein sequence ID" value="AFR99998.1"/>
    <property type="molecule type" value="Genomic_DNA"/>
</dbReference>
<dbReference type="AlphaFoldDB" id="J9W0R6"/>
<evidence type="ECO:0000313" key="1">
    <source>
        <dbReference type="EMBL" id="AFR99998.1"/>
    </source>
</evidence>
<dbReference type="KEGG" id="lbn:LBUCD034_0952"/>
<accession>J9W0R6</accession>
<dbReference type="PATRIC" id="fig|1071400.3.peg.908"/>
<dbReference type="HOGENOM" id="CLU_096367_0_0_9"/>
<reference evidence="1 2" key="1">
    <citation type="journal article" date="2012" name="J. Biotechnol.">
        <title>Insights into the completely annotated genome of Lactobacillus buchneri CD034, a strain isolated from stable grass silage.</title>
        <authorList>
            <person name="Heinl S."/>
            <person name="Wibberg D."/>
            <person name="Eikmeyer F."/>
            <person name="Szczepanowski R."/>
            <person name="Blom J."/>
            <person name="Linke B."/>
            <person name="Goesmann A."/>
            <person name="Grabherr R."/>
            <person name="Schwab H."/>
            <person name="Puhler A."/>
            <person name="Schluter A."/>
        </authorList>
    </citation>
    <scope>NUCLEOTIDE SEQUENCE [LARGE SCALE GENOMIC DNA]</scope>
    <source>
        <strain evidence="1 2">CD034</strain>
    </source>
</reference>
<name>J9W0R6_LENBU</name>
<organism evidence="1 2">
    <name type="scientific">Lentilactobacillus buchneri subsp. silagei CD034</name>
    <dbReference type="NCBI Taxonomy" id="1071400"/>
    <lineage>
        <taxon>Bacteria</taxon>
        <taxon>Bacillati</taxon>
        <taxon>Bacillota</taxon>
        <taxon>Bacilli</taxon>
        <taxon>Lactobacillales</taxon>
        <taxon>Lactobacillaceae</taxon>
        <taxon>Lentilactobacillus</taxon>
        <taxon>Lentilactobacillus buchneri subsp. silagei</taxon>
    </lineage>
</organism>
<dbReference type="Proteomes" id="UP000007332">
    <property type="component" value="Chromosome"/>
</dbReference>
<gene>
    <name evidence="1" type="ORF">LBUCD034_0952</name>
</gene>
<proteinExistence type="predicted"/>
<evidence type="ECO:0000313" key="2">
    <source>
        <dbReference type="Proteomes" id="UP000007332"/>
    </source>
</evidence>